<dbReference type="InterPro" id="IPR036961">
    <property type="entry name" value="Kinesin_motor_dom_sf"/>
</dbReference>
<comment type="subcellular location">
    <subcellularLocation>
        <location evidence="1">Cytoplasm</location>
    </subcellularLocation>
</comment>
<sequence>MSPFPGSAGAVEEETNVRVAARVRPLLPREQASDCCSCVTVQPGSNQLVVGTKRAFAFDVVFDIDATQSAVYDGCVASLLEGCFQGYNATILAYGQTGSGKTHTMGTGQAFAEDAEEGVTPK</sequence>
<feature type="binding site" evidence="6">
    <location>
        <begin position="95"/>
        <end position="102"/>
    </location>
    <ligand>
        <name>ATP</name>
        <dbReference type="ChEBI" id="CHEBI:30616"/>
    </ligand>
</feature>
<organism evidence="8 9">
    <name type="scientific">Polarella glacialis</name>
    <name type="common">Dinoflagellate</name>
    <dbReference type="NCBI Taxonomy" id="89957"/>
    <lineage>
        <taxon>Eukaryota</taxon>
        <taxon>Sar</taxon>
        <taxon>Alveolata</taxon>
        <taxon>Dinophyceae</taxon>
        <taxon>Suessiales</taxon>
        <taxon>Suessiaceae</taxon>
        <taxon>Polarella</taxon>
    </lineage>
</organism>
<dbReference type="GO" id="GO:0005737">
    <property type="term" value="C:cytoplasm"/>
    <property type="evidence" value="ECO:0007669"/>
    <property type="project" value="UniProtKB-SubCell"/>
</dbReference>
<keyword evidence="6" id="KW-0505">Motor protein</keyword>
<name>A0A813GMN6_POLGL</name>
<dbReference type="GO" id="GO:0008017">
    <property type="term" value="F:microtubule binding"/>
    <property type="evidence" value="ECO:0007669"/>
    <property type="project" value="InterPro"/>
</dbReference>
<dbReference type="GO" id="GO:0005524">
    <property type="term" value="F:ATP binding"/>
    <property type="evidence" value="ECO:0007669"/>
    <property type="project" value="UniProtKB-UniRule"/>
</dbReference>
<accession>A0A813GMN6</accession>
<evidence type="ECO:0000256" key="4">
    <source>
        <dbReference type="ARBA" id="ARBA00022840"/>
    </source>
</evidence>
<evidence type="ECO:0000259" key="7">
    <source>
        <dbReference type="PROSITE" id="PS50067"/>
    </source>
</evidence>
<keyword evidence="5" id="KW-0175">Coiled coil</keyword>
<dbReference type="Gene3D" id="3.40.850.10">
    <property type="entry name" value="Kinesin motor domain"/>
    <property type="match status" value="1"/>
</dbReference>
<evidence type="ECO:0000256" key="1">
    <source>
        <dbReference type="ARBA" id="ARBA00004496"/>
    </source>
</evidence>
<dbReference type="InterPro" id="IPR027640">
    <property type="entry name" value="Kinesin-like_fam"/>
</dbReference>
<dbReference type="GO" id="GO:0051231">
    <property type="term" value="P:spindle elongation"/>
    <property type="evidence" value="ECO:0007669"/>
    <property type="project" value="TreeGrafter"/>
</dbReference>
<evidence type="ECO:0000256" key="6">
    <source>
        <dbReference type="PROSITE-ProRule" id="PRU00283"/>
    </source>
</evidence>
<evidence type="ECO:0000313" key="8">
    <source>
        <dbReference type="EMBL" id="CAE8627530.1"/>
    </source>
</evidence>
<proteinExistence type="inferred from homology"/>
<dbReference type="PROSITE" id="PS50067">
    <property type="entry name" value="KINESIN_MOTOR_2"/>
    <property type="match status" value="1"/>
</dbReference>
<dbReference type="SUPFAM" id="SSF52540">
    <property type="entry name" value="P-loop containing nucleoside triphosphate hydrolases"/>
    <property type="match status" value="1"/>
</dbReference>
<dbReference type="GO" id="GO:0007018">
    <property type="term" value="P:microtubule-based movement"/>
    <property type="evidence" value="ECO:0007669"/>
    <property type="project" value="InterPro"/>
</dbReference>
<dbReference type="GO" id="GO:0003777">
    <property type="term" value="F:microtubule motor activity"/>
    <property type="evidence" value="ECO:0007669"/>
    <property type="project" value="InterPro"/>
</dbReference>
<dbReference type="AlphaFoldDB" id="A0A813GMN6"/>
<dbReference type="GO" id="GO:0005875">
    <property type="term" value="C:microtubule associated complex"/>
    <property type="evidence" value="ECO:0007669"/>
    <property type="project" value="TreeGrafter"/>
</dbReference>
<dbReference type="SMART" id="SM00129">
    <property type="entry name" value="KISc"/>
    <property type="match status" value="1"/>
</dbReference>
<feature type="non-terminal residue" evidence="8">
    <location>
        <position position="1"/>
    </location>
</feature>
<keyword evidence="4 6" id="KW-0067">ATP-binding</keyword>
<dbReference type="PANTHER" id="PTHR47969:SF15">
    <property type="entry name" value="CHROMOSOME-ASSOCIATED KINESIN KIF4A-RELATED"/>
    <property type="match status" value="1"/>
</dbReference>
<dbReference type="InterPro" id="IPR027417">
    <property type="entry name" value="P-loop_NTPase"/>
</dbReference>
<dbReference type="PANTHER" id="PTHR47969">
    <property type="entry name" value="CHROMOSOME-ASSOCIATED KINESIN KIF4A-RELATED"/>
    <property type="match status" value="1"/>
</dbReference>
<evidence type="ECO:0000256" key="3">
    <source>
        <dbReference type="ARBA" id="ARBA00022741"/>
    </source>
</evidence>
<comment type="similarity">
    <text evidence="6">Belongs to the TRAFAC class myosin-kinesin ATPase superfamily. Kinesin family.</text>
</comment>
<dbReference type="Pfam" id="PF00225">
    <property type="entry name" value="Kinesin"/>
    <property type="match status" value="1"/>
</dbReference>
<keyword evidence="2" id="KW-0963">Cytoplasm</keyword>
<reference evidence="8" key="1">
    <citation type="submission" date="2021-02" db="EMBL/GenBank/DDBJ databases">
        <authorList>
            <person name="Dougan E. K."/>
            <person name="Rhodes N."/>
            <person name="Thang M."/>
            <person name="Chan C."/>
        </authorList>
    </citation>
    <scope>NUCLEOTIDE SEQUENCE</scope>
</reference>
<feature type="domain" description="Kinesin motor" evidence="7">
    <location>
        <begin position="16"/>
        <end position="122"/>
    </location>
</feature>
<dbReference type="EMBL" id="CAJNNW010000447">
    <property type="protein sequence ID" value="CAE8627530.1"/>
    <property type="molecule type" value="Genomic_DNA"/>
</dbReference>
<keyword evidence="3 6" id="KW-0547">Nucleotide-binding</keyword>
<comment type="caution">
    <text evidence="8">The sequence shown here is derived from an EMBL/GenBank/DDBJ whole genome shotgun (WGS) entry which is preliminary data.</text>
</comment>
<dbReference type="GO" id="GO:0007052">
    <property type="term" value="P:mitotic spindle organization"/>
    <property type="evidence" value="ECO:0007669"/>
    <property type="project" value="TreeGrafter"/>
</dbReference>
<evidence type="ECO:0000256" key="5">
    <source>
        <dbReference type="ARBA" id="ARBA00023054"/>
    </source>
</evidence>
<protein>
    <recommendedName>
        <fullName evidence="7">Kinesin motor domain-containing protein</fullName>
    </recommendedName>
</protein>
<gene>
    <name evidence="8" type="ORF">PGLA2088_LOCUS645</name>
</gene>
<dbReference type="InterPro" id="IPR001752">
    <property type="entry name" value="Kinesin_motor_dom"/>
</dbReference>
<dbReference type="Proteomes" id="UP000626109">
    <property type="component" value="Unassembled WGS sequence"/>
</dbReference>
<evidence type="ECO:0000313" key="9">
    <source>
        <dbReference type="Proteomes" id="UP000626109"/>
    </source>
</evidence>
<evidence type="ECO:0000256" key="2">
    <source>
        <dbReference type="ARBA" id="ARBA00022490"/>
    </source>
</evidence>